<keyword evidence="2" id="KW-1185">Reference proteome</keyword>
<dbReference type="GeneID" id="64972549"/>
<dbReference type="RefSeq" id="XP_041554738.1">
    <property type="nucleotide sequence ID" value="XM_041701899.1"/>
</dbReference>
<sequence length="279" mass="31920">MTRLAWDNVHDPDNLPIECFRCQKQTAVPWTTRRGKGLADDGFLQVCQWCKFILRRDALLAQRLRRDLHLLLETNVPLPGTCWSVDDGLAPNETTDEFLKQPLVDLLLEETRPTNLFPNMTQIIKASTEAVGSQSVAMLHDIFEHYQYVGNSSCDLYAAVMRVSTASTLHLDSDFESSQIESRYIDFLRRQNKGSSRRSTPQTDIMDPLNLFWSTHLLRPHSYCALSRRFGNTVPVDWGLPHGSQTCSLCQTLCPPSFARRFIRGLTTLSEWKEWLSTV</sequence>
<dbReference type="Proteomes" id="UP000654913">
    <property type="component" value="Chromosome 3"/>
</dbReference>
<dbReference type="KEGG" id="apuu:APUU_30769S"/>
<reference evidence="1" key="1">
    <citation type="submission" date="2021-01" db="EMBL/GenBank/DDBJ databases">
        <authorList>
            <consortium name="Aspergillus puulaauensis MK2 genome sequencing consortium"/>
            <person name="Kazuki M."/>
            <person name="Futagami T."/>
        </authorList>
    </citation>
    <scope>NUCLEOTIDE SEQUENCE</scope>
    <source>
        <strain evidence="1">MK2</strain>
    </source>
</reference>
<evidence type="ECO:0000313" key="1">
    <source>
        <dbReference type="EMBL" id="BCS22544.1"/>
    </source>
</evidence>
<accession>A0A7R7XL25</accession>
<gene>
    <name evidence="1" type="ORF">APUU_30769S</name>
</gene>
<proteinExistence type="predicted"/>
<dbReference type="EMBL" id="AP024445">
    <property type="protein sequence ID" value="BCS22544.1"/>
    <property type="molecule type" value="Genomic_DNA"/>
</dbReference>
<dbReference type="OrthoDB" id="2684236at2759"/>
<protein>
    <submittedName>
        <fullName evidence="1">Uncharacterized protein</fullName>
    </submittedName>
</protein>
<reference evidence="1" key="2">
    <citation type="submission" date="2021-02" db="EMBL/GenBank/DDBJ databases">
        <title>Aspergillus puulaauensis MK2 genome sequence.</title>
        <authorList>
            <person name="Futagami T."/>
            <person name="Mori K."/>
            <person name="Kadooka C."/>
            <person name="Tanaka T."/>
        </authorList>
    </citation>
    <scope>NUCLEOTIDE SEQUENCE</scope>
    <source>
        <strain evidence="1">MK2</strain>
    </source>
</reference>
<dbReference type="AlphaFoldDB" id="A0A7R7XL25"/>
<name>A0A7R7XL25_9EURO</name>
<organism evidence="1 2">
    <name type="scientific">Aspergillus puulaauensis</name>
    <dbReference type="NCBI Taxonomy" id="1220207"/>
    <lineage>
        <taxon>Eukaryota</taxon>
        <taxon>Fungi</taxon>
        <taxon>Dikarya</taxon>
        <taxon>Ascomycota</taxon>
        <taxon>Pezizomycotina</taxon>
        <taxon>Eurotiomycetes</taxon>
        <taxon>Eurotiomycetidae</taxon>
        <taxon>Eurotiales</taxon>
        <taxon>Aspergillaceae</taxon>
        <taxon>Aspergillus</taxon>
    </lineage>
</organism>
<evidence type="ECO:0000313" key="2">
    <source>
        <dbReference type="Proteomes" id="UP000654913"/>
    </source>
</evidence>